<dbReference type="RefSeq" id="WP_057825984.1">
    <property type="nucleotide sequence ID" value="NZ_AZEA01000018.1"/>
</dbReference>
<dbReference type="AlphaFoldDB" id="A0A0R1KVL3"/>
<gene>
    <name evidence="2" type="ORF">FD17_GL000913</name>
</gene>
<sequence>MQSQLSHPNGSQVHAGKHVYTEEKIIGDIATVANMIMYISYIGEILQNLNGQPTSFIQPFCASINAALWVAYGWVKPKRDWILIVADVPGVIFGLIAAITAVI</sequence>
<keyword evidence="1" id="KW-1133">Transmembrane helix</keyword>
<dbReference type="Pfam" id="PF03083">
    <property type="entry name" value="MtN3_slv"/>
    <property type="match status" value="1"/>
</dbReference>
<keyword evidence="1" id="KW-0812">Transmembrane</keyword>
<evidence type="ECO:0000256" key="1">
    <source>
        <dbReference type="SAM" id="Phobius"/>
    </source>
</evidence>
<evidence type="ECO:0000313" key="2">
    <source>
        <dbReference type="EMBL" id="KRK87622.1"/>
    </source>
</evidence>
<evidence type="ECO:0008006" key="4">
    <source>
        <dbReference type="Google" id="ProtNLM"/>
    </source>
</evidence>
<keyword evidence="1" id="KW-0472">Membrane</keyword>
<evidence type="ECO:0000313" key="3">
    <source>
        <dbReference type="Proteomes" id="UP000051581"/>
    </source>
</evidence>
<organism evidence="2 3">
    <name type="scientific">Lentilactobacillus sunkii DSM 19904</name>
    <dbReference type="NCBI Taxonomy" id="1423808"/>
    <lineage>
        <taxon>Bacteria</taxon>
        <taxon>Bacillati</taxon>
        <taxon>Bacillota</taxon>
        <taxon>Bacilli</taxon>
        <taxon>Lactobacillales</taxon>
        <taxon>Lactobacillaceae</taxon>
        <taxon>Lentilactobacillus</taxon>
    </lineage>
</organism>
<dbReference type="InterPro" id="IPR004316">
    <property type="entry name" value="SWEET_rpt"/>
</dbReference>
<protein>
    <recommendedName>
        <fullName evidence="4">Small conserved membrane protein</fullName>
    </recommendedName>
</protein>
<comment type="caution">
    <text evidence="2">The sequence shown here is derived from an EMBL/GenBank/DDBJ whole genome shotgun (WGS) entry which is preliminary data.</text>
</comment>
<feature type="transmembrane region" description="Helical" evidence="1">
    <location>
        <begin position="81"/>
        <end position="102"/>
    </location>
</feature>
<dbReference type="EMBL" id="AZEA01000018">
    <property type="protein sequence ID" value="KRK87622.1"/>
    <property type="molecule type" value="Genomic_DNA"/>
</dbReference>
<dbReference type="GO" id="GO:0016020">
    <property type="term" value="C:membrane"/>
    <property type="evidence" value="ECO:0007669"/>
    <property type="project" value="InterPro"/>
</dbReference>
<proteinExistence type="predicted"/>
<name>A0A0R1KVL3_9LACO</name>
<reference evidence="2 3" key="1">
    <citation type="journal article" date="2015" name="Genome Announc.">
        <title>Expanding the biotechnology potential of lactobacilli through comparative genomics of 213 strains and associated genera.</title>
        <authorList>
            <person name="Sun Z."/>
            <person name="Harris H.M."/>
            <person name="McCann A."/>
            <person name="Guo C."/>
            <person name="Argimon S."/>
            <person name="Zhang W."/>
            <person name="Yang X."/>
            <person name="Jeffery I.B."/>
            <person name="Cooney J.C."/>
            <person name="Kagawa T.F."/>
            <person name="Liu W."/>
            <person name="Song Y."/>
            <person name="Salvetti E."/>
            <person name="Wrobel A."/>
            <person name="Rasinkangas P."/>
            <person name="Parkhill J."/>
            <person name="Rea M.C."/>
            <person name="O'Sullivan O."/>
            <person name="Ritari J."/>
            <person name="Douillard F.P."/>
            <person name="Paul Ross R."/>
            <person name="Yang R."/>
            <person name="Briner A.E."/>
            <person name="Felis G.E."/>
            <person name="de Vos W.M."/>
            <person name="Barrangou R."/>
            <person name="Klaenhammer T.R."/>
            <person name="Caufield P.W."/>
            <person name="Cui Y."/>
            <person name="Zhang H."/>
            <person name="O'Toole P.W."/>
        </authorList>
    </citation>
    <scope>NUCLEOTIDE SEQUENCE [LARGE SCALE GENOMIC DNA]</scope>
    <source>
        <strain evidence="2 3">DSM 19904</strain>
    </source>
</reference>
<dbReference type="Gene3D" id="1.20.1280.290">
    <property type="match status" value="1"/>
</dbReference>
<dbReference type="PATRIC" id="fig|1423808.3.peg.917"/>
<keyword evidence="3" id="KW-1185">Reference proteome</keyword>
<dbReference type="Proteomes" id="UP000051581">
    <property type="component" value="Unassembled WGS sequence"/>
</dbReference>
<feature type="transmembrane region" description="Helical" evidence="1">
    <location>
        <begin position="55"/>
        <end position="75"/>
    </location>
</feature>
<dbReference type="OrthoDB" id="9794653at2"/>
<accession>A0A0R1KVL3</accession>